<evidence type="ECO:0008006" key="3">
    <source>
        <dbReference type="Google" id="ProtNLM"/>
    </source>
</evidence>
<proteinExistence type="predicted"/>
<dbReference type="STRING" id="104421.E2AXT9"/>
<gene>
    <name evidence="1" type="ORF">EAG_00455</name>
</gene>
<sequence>VNKLRTLLFKIKYSENLSIKFRRFCEIVNLKYNVPVMDVKTRWNSTAEMLAYSLRLKPALEMFCDNIENLKSLKLLEEEWLLIKKAYSFLHDFQEFSTTLGGEKYVTLPKVVIGFNLLIDKIE</sequence>
<protein>
    <recommendedName>
        <fullName evidence="3">Zinc finger BED domain-containing protein 4</fullName>
    </recommendedName>
</protein>
<dbReference type="Proteomes" id="UP000000311">
    <property type="component" value="Unassembled WGS sequence"/>
</dbReference>
<accession>E2AXT9</accession>
<dbReference type="InterPro" id="IPR012337">
    <property type="entry name" value="RNaseH-like_sf"/>
</dbReference>
<feature type="non-terminal residue" evidence="1">
    <location>
        <position position="1"/>
    </location>
</feature>
<reference evidence="1 2" key="1">
    <citation type="journal article" date="2010" name="Science">
        <title>Genomic comparison of the ants Camponotus floridanus and Harpegnathos saltator.</title>
        <authorList>
            <person name="Bonasio R."/>
            <person name="Zhang G."/>
            <person name="Ye C."/>
            <person name="Mutti N.S."/>
            <person name="Fang X."/>
            <person name="Qin N."/>
            <person name="Donahue G."/>
            <person name="Yang P."/>
            <person name="Li Q."/>
            <person name="Li C."/>
            <person name="Zhang P."/>
            <person name="Huang Z."/>
            <person name="Berger S.L."/>
            <person name="Reinberg D."/>
            <person name="Wang J."/>
            <person name="Liebig J."/>
        </authorList>
    </citation>
    <scope>NUCLEOTIDE SEQUENCE [LARGE SCALE GENOMIC DNA]</scope>
    <source>
        <strain evidence="2">C129</strain>
    </source>
</reference>
<dbReference type="InParanoid" id="E2AXT9"/>
<dbReference type="SUPFAM" id="SSF53098">
    <property type="entry name" value="Ribonuclease H-like"/>
    <property type="match status" value="1"/>
</dbReference>
<name>E2AXT9_CAMFO</name>
<dbReference type="AlphaFoldDB" id="E2AXT9"/>
<evidence type="ECO:0000313" key="1">
    <source>
        <dbReference type="EMBL" id="EFN61750.1"/>
    </source>
</evidence>
<feature type="non-terminal residue" evidence="1">
    <location>
        <position position="123"/>
    </location>
</feature>
<dbReference type="EMBL" id="GL443692">
    <property type="protein sequence ID" value="EFN61750.1"/>
    <property type="molecule type" value="Genomic_DNA"/>
</dbReference>
<keyword evidence="2" id="KW-1185">Reference proteome</keyword>
<evidence type="ECO:0000313" key="2">
    <source>
        <dbReference type="Proteomes" id="UP000000311"/>
    </source>
</evidence>
<organism evidence="2">
    <name type="scientific">Camponotus floridanus</name>
    <name type="common">Florida carpenter ant</name>
    <dbReference type="NCBI Taxonomy" id="104421"/>
    <lineage>
        <taxon>Eukaryota</taxon>
        <taxon>Metazoa</taxon>
        <taxon>Ecdysozoa</taxon>
        <taxon>Arthropoda</taxon>
        <taxon>Hexapoda</taxon>
        <taxon>Insecta</taxon>
        <taxon>Pterygota</taxon>
        <taxon>Neoptera</taxon>
        <taxon>Endopterygota</taxon>
        <taxon>Hymenoptera</taxon>
        <taxon>Apocrita</taxon>
        <taxon>Aculeata</taxon>
        <taxon>Formicoidea</taxon>
        <taxon>Formicidae</taxon>
        <taxon>Formicinae</taxon>
        <taxon>Camponotus</taxon>
    </lineage>
</organism>